<keyword evidence="1" id="KW-1185">Reference proteome</keyword>
<proteinExistence type="predicted"/>
<protein>
    <submittedName>
        <fullName evidence="2">Uncharacterized protein</fullName>
    </submittedName>
</protein>
<name>A0A915IQ63_ROMCU</name>
<accession>A0A915IQ63</accession>
<dbReference type="Proteomes" id="UP000887565">
    <property type="component" value="Unplaced"/>
</dbReference>
<dbReference type="AlphaFoldDB" id="A0A915IQ63"/>
<organism evidence="1 2">
    <name type="scientific">Romanomermis culicivorax</name>
    <name type="common">Nematode worm</name>
    <dbReference type="NCBI Taxonomy" id="13658"/>
    <lineage>
        <taxon>Eukaryota</taxon>
        <taxon>Metazoa</taxon>
        <taxon>Ecdysozoa</taxon>
        <taxon>Nematoda</taxon>
        <taxon>Enoplea</taxon>
        <taxon>Dorylaimia</taxon>
        <taxon>Mermithida</taxon>
        <taxon>Mermithoidea</taxon>
        <taxon>Mermithidae</taxon>
        <taxon>Romanomermis</taxon>
    </lineage>
</organism>
<sequence>MLAYQPEYVPDYEPLFFEPILPSNAQGFQITHVGDKVVVTQI</sequence>
<evidence type="ECO:0000313" key="2">
    <source>
        <dbReference type="WBParaSite" id="nRc.2.0.1.t15946-RA"/>
    </source>
</evidence>
<evidence type="ECO:0000313" key="1">
    <source>
        <dbReference type="Proteomes" id="UP000887565"/>
    </source>
</evidence>
<dbReference type="WBParaSite" id="nRc.2.0.1.t15946-RA">
    <property type="protein sequence ID" value="nRc.2.0.1.t15946-RA"/>
    <property type="gene ID" value="nRc.2.0.1.g15946"/>
</dbReference>
<reference evidence="2" key="1">
    <citation type="submission" date="2022-11" db="UniProtKB">
        <authorList>
            <consortium name="WormBaseParasite"/>
        </authorList>
    </citation>
    <scope>IDENTIFICATION</scope>
</reference>